<dbReference type="InterPro" id="IPR013217">
    <property type="entry name" value="Methyltransf_12"/>
</dbReference>
<evidence type="ECO:0000313" key="3">
    <source>
        <dbReference type="Proteomes" id="UP000663124"/>
    </source>
</evidence>
<dbReference type="AlphaFoldDB" id="A0AAP9WCU7"/>
<dbReference type="Pfam" id="PF08242">
    <property type="entry name" value="Methyltransf_12"/>
    <property type="match status" value="1"/>
</dbReference>
<keyword evidence="2" id="KW-0808">Transferase</keyword>
<dbReference type="CDD" id="cd02440">
    <property type="entry name" value="AdoMet_MTases"/>
    <property type="match status" value="1"/>
</dbReference>
<feature type="domain" description="Methyltransferase type 12" evidence="1">
    <location>
        <begin position="60"/>
        <end position="152"/>
    </location>
</feature>
<dbReference type="InterPro" id="IPR029063">
    <property type="entry name" value="SAM-dependent_MTases_sf"/>
</dbReference>
<dbReference type="GO" id="GO:0032259">
    <property type="term" value="P:methylation"/>
    <property type="evidence" value="ECO:0007669"/>
    <property type="project" value="UniProtKB-KW"/>
</dbReference>
<keyword evidence="2" id="KW-0489">Methyltransferase</keyword>
<sequence length="228" mass="25758">MKHTKDPVNQSLIEFEEEIGLSQFGLMNNAVWYEDPKRLLFTASRYKFVAKVLSGYDNVVEVGCGDGFCSRIVKQEVQRLTITDFDPLFIERFIDIQSDKLPIIAKVHDILKDSIKEDFDALYSLDVMEHIAPELEDVYLTNIKKSLTANGVAIIGMPSLESQQYASAGSKAGHINCKTGKSFKESLKKHFNNVFLFSMNDEVVHTGFYPMAHYLLGLCISPKFDSTI</sequence>
<dbReference type="RefSeq" id="WP_061233880.1">
    <property type="nucleotide sequence ID" value="NZ_CP043884.1"/>
</dbReference>
<proteinExistence type="predicted"/>
<dbReference type="GO" id="GO:0008168">
    <property type="term" value="F:methyltransferase activity"/>
    <property type="evidence" value="ECO:0007669"/>
    <property type="project" value="UniProtKB-KW"/>
</dbReference>
<accession>A0AAP9WCU7</accession>
<protein>
    <submittedName>
        <fullName evidence="2">Class I SAM-dependent methyltransferase</fullName>
    </submittedName>
</protein>
<organism evidence="2 3">
    <name type="scientific">Leptospira interrogans serovar Canicola</name>
    <dbReference type="NCBI Taxonomy" id="211880"/>
    <lineage>
        <taxon>Bacteria</taxon>
        <taxon>Pseudomonadati</taxon>
        <taxon>Spirochaetota</taxon>
        <taxon>Spirochaetia</taxon>
        <taxon>Leptospirales</taxon>
        <taxon>Leptospiraceae</taxon>
        <taxon>Leptospira</taxon>
    </lineage>
</organism>
<name>A0AAP9WCU7_LEPIR</name>
<dbReference type="Proteomes" id="UP000663124">
    <property type="component" value="Chromosome 1"/>
</dbReference>
<evidence type="ECO:0000259" key="1">
    <source>
        <dbReference type="Pfam" id="PF08242"/>
    </source>
</evidence>
<dbReference type="EMBL" id="CP043884">
    <property type="protein sequence ID" value="QOI43113.1"/>
    <property type="molecule type" value="Genomic_DNA"/>
</dbReference>
<dbReference type="SUPFAM" id="SSF53335">
    <property type="entry name" value="S-adenosyl-L-methionine-dependent methyltransferases"/>
    <property type="match status" value="1"/>
</dbReference>
<dbReference type="Gene3D" id="3.40.50.150">
    <property type="entry name" value="Vaccinia Virus protein VP39"/>
    <property type="match status" value="1"/>
</dbReference>
<gene>
    <name evidence="2" type="ORF">Lepto782_13145</name>
</gene>
<reference evidence="2" key="1">
    <citation type="submission" date="2019-09" db="EMBL/GenBank/DDBJ databases">
        <title>Comparative Genomics of Leptospira interrogans Reveals Genome Plasticity - A Common Adaptive Strategy for Survival in Various Hosts.</title>
        <authorList>
            <person name="Ramli S.R."/>
            <person name="Bunk B."/>
            <person name="Goris M."/>
            <person name="Bhuju S."/>
            <person name="Jarek M."/>
            <person name="Sproer C."/>
            <person name="Mustakim S."/>
            <person name="Strommenger B."/>
            <person name="Pessler F."/>
        </authorList>
    </citation>
    <scope>NUCLEOTIDE SEQUENCE</scope>
    <source>
        <strain evidence="2">782</strain>
    </source>
</reference>
<evidence type="ECO:0000313" key="2">
    <source>
        <dbReference type="EMBL" id="QOI43113.1"/>
    </source>
</evidence>